<dbReference type="SUPFAM" id="SSF140453">
    <property type="entry name" value="EsxAB dimer-like"/>
    <property type="match status" value="1"/>
</dbReference>
<keyword evidence="3" id="KW-1185">Reference proteome</keyword>
<name>A0A1Q8CY73_9PSEU</name>
<comment type="caution">
    <text evidence="2">The sequence shown here is derived from an EMBL/GenBank/DDBJ whole genome shotgun (WGS) entry which is preliminary data.</text>
</comment>
<accession>A0A1Q8CY73</accession>
<dbReference type="RefSeq" id="WP_075123907.1">
    <property type="nucleotide sequence ID" value="NZ_MSIE01000002.1"/>
</dbReference>
<evidence type="ECO:0000313" key="3">
    <source>
        <dbReference type="Proteomes" id="UP000185596"/>
    </source>
</evidence>
<dbReference type="AlphaFoldDB" id="A0A1Q8CY73"/>
<dbReference type="STRING" id="1912961.BU204_02860"/>
<dbReference type="Gene3D" id="1.10.287.1060">
    <property type="entry name" value="ESAT-6-like"/>
    <property type="match status" value="1"/>
</dbReference>
<protein>
    <submittedName>
        <fullName evidence="2">Uncharacterized protein</fullName>
    </submittedName>
</protein>
<reference evidence="2 3" key="1">
    <citation type="submission" date="2016-12" db="EMBL/GenBank/DDBJ databases">
        <title>The draft genome sequence of Actinophytocola sp. 11-183.</title>
        <authorList>
            <person name="Wang W."/>
            <person name="Yuan L."/>
        </authorList>
    </citation>
    <scope>NUCLEOTIDE SEQUENCE [LARGE SCALE GENOMIC DNA]</scope>
    <source>
        <strain evidence="2 3">11-183</strain>
    </source>
</reference>
<evidence type="ECO:0000256" key="1">
    <source>
        <dbReference type="SAM" id="MobiDB-lite"/>
    </source>
</evidence>
<feature type="region of interest" description="Disordered" evidence="1">
    <location>
        <begin position="168"/>
        <end position="196"/>
    </location>
</feature>
<proteinExistence type="predicted"/>
<dbReference type="EMBL" id="MSIE01000002">
    <property type="protein sequence ID" value="OLF19303.1"/>
    <property type="molecule type" value="Genomic_DNA"/>
</dbReference>
<dbReference type="InterPro" id="IPR036689">
    <property type="entry name" value="ESAT-6-like_sf"/>
</dbReference>
<sequence>MPQYTSATALIGGDPAQLAATADVLARSAESVDGLATALRRSAEGTDATWRGPAGTAYRARAGRQVGTLGKLPTSLSTAATAYRTLSAELSSAQQRSAAALRRAESMGLPQEALFGNPFAVARFVVASPDKAGAVAELIGEVVSARSDANEGRNQFVASMGTLQTQTIAAGTGGDDDRNAGGDRDRRGSDGDWGARLRTDDLFGREEGGSRGNSHFDSDWAGRAILDRYLSGGGDWTIDDDEDWTRYMTSNEQLSRQLVGPAQEQAQQALSGYLAGDGPTGSFDQRFPAEIQNGEGIVGYEYLHGTNSDAGGFQFAGNTTVSPRADGTYEVTIDGSYTWHDTIDPNPQYSTDRWKSGLAEVVTLGAADPYDIHINWDKRTTVTLDAQGNVLSISGYPAP</sequence>
<dbReference type="Proteomes" id="UP000185596">
    <property type="component" value="Unassembled WGS sequence"/>
</dbReference>
<organism evidence="2 3">
    <name type="scientific">Actinophytocola xanthii</name>
    <dbReference type="NCBI Taxonomy" id="1912961"/>
    <lineage>
        <taxon>Bacteria</taxon>
        <taxon>Bacillati</taxon>
        <taxon>Actinomycetota</taxon>
        <taxon>Actinomycetes</taxon>
        <taxon>Pseudonocardiales</taxon>
        <taxon>Pseudonocardiaceae</taxon>
    </lineage>
</organism>
<evidence type="ECO:0000313" key="2">
    <source>
        <dbReference type="EMBL" id="OLF19303.1"/>
    </source>
</evidence>
<feature type="compositionally biased region" description="Basic and acidic residues" evidence="1">
    <location>
        <begin position="175"/>
        <end position="196"/>
    </location>
</feature>
<dbReference type="OrthoDB" id="4140785at2"/>
<gene>
    <name evidence="2" type="ORF">BU204_02860</name>
</gene>